<keyword evidence="5" id="KW-0732">Signal</keyword>
<protein>
    <recommendedName>
        <fullName evidence="6">Translocation and assembly module TamB C-terminal domain-containing protein</fullName>
    </recommendedName>
</protein>
<dbReference type="EMBL" id="AMGO01000021">
    <property type="protein sequence ID" value="EKE44544.1"/>
    <property type="molecule type" value="Genomic_DNA"/>
</dbReference>
<dbReference type="GO" id="GO:0005886">
    <property type="term" value="C:plasma membrane"/>
    <property type="evidence" value="ECO:0007669"/>
    <property type="project" value="InterPro"/>
</dbReference>
<organism evidence="7 8">
    <name type="scientific">Oceaniovalibus guishaninsula JLT2003</name>
    <dbReference type="NCBI Taxonomy" id="1231392"/>
    <lineage>
        <taxon>Bacteria</taxon>
        <taxon>Pseudomonadati</taxon>
        <taxon>Pseudomonadota</taxon>
        <taxon>Alphaproteobacteria</taxon>
        <taxon>Rhodobacterales</taxon>
        <taxon>Roseobacteraceae</taxon>
        <taxon>Oceaniovalibus</taxon>
    </lineage>
</organism>
<dbReference type="OrthoDB" id="7784409at2"/>
<evidence type="ECO:0000313" key="7">
    <source>
        <dbReference type="EMBL" id="EKE44544.1"/>
    </source>
</evidence>
<evidence type="ECO:0000256" key="3">
    <source>
        <dbReference type="ARBA" id="ARBA00022989"/>
    </source>
</evidence>
<comment type="subcellular location">
    <subcellularLocation>
        <location evidence="1">Membrane</location>
        <topology evidence="1">Single-pass membrane protein</topology>
    </subcellularLocation>
</comment>
<dbReference type="InterPro" id="IPR007452">
    <property type="entry name" value="TamB_C"/>
</dbReference>
<feature type="signal peptide" evidence="5">
    <location>
        <begin position="1"/>
        <end position="20"/>
    </location>
</feature>
<keyword evidence="3" id="KW-1133">Transmembrane helix</keyword>
<dbReference type="GO" id="GO:0097347">
    <property type="term" value="C:TAM protein secretion complex"/>
    <property type="evidence" value="ECO:0007669"/>
    <property type="project" value="TreeGrafter"/>
</dbReference>
<sequence length="1583" mass="162935">MRGVRIALVLAGLAVLPVLAQDDDDGPGFLEGLLENALSGPGFDVDVRGFEGALSSRATIRQLVISDDEGPWLTVNDAVLDWNRSALLRGRVEVEELAAASIEVPRLPTPDPSVPSVEAKPFSLPDLPVSVRIERLAVPQVDLGQPVIGVPAVVSVNGSALLRDGTLDTDLEIARVDDRQGTFGIDVSFDADSNLAIDIAVDEGENGIVANLLNLPGKPALQASVQGQGPLSDFAAELALATDGEPRLTGTVRTATDDGARTFGADIAGDIAPLFVPEYRPFFGPDIALTVDGAQLPDGVLRIDDLSLSARSIDLDGSLVIGADGAPDRIALTGRIASPDGPVVLPVGGEISVQDVDLDVSYDSAQGDDWTARLIVTGLDQGDLAVERLALDGTGRIAGQGESLQVDANLDFTAAGFQTDDPGVAQALGDNLTGNAAIDWSAGAPVMLERLNLNGASVALTGQGQLDPGGQNIPLTLNVQTQIADLDAFSALAGRSLAGSLTTDLDLQAAILARSFDVALDGTAQDLALDIPQIGGLLDGETTLTLRAARDAEGTRVPQLSVEGSGISLEASADLAADSGTARANLRLPVLSVVDPALSGAGTVRFAADNEGSGWVMDLDAQAAGATAMADGTLTDPEADAPLFQGRASVQADDLARFSGVAGRELGGSVDLQITGSGRTDLSDVSIEAAGQAGSLELGQPDLNRLLQGQTELAVEATKNGADVLVPRFSLTNPQITATGEARYVDGAGFVDADVRMAELGDVLPSLSGPATLTLDAQEDAGIWTVTLDGSGAGVRIDGNGTISELDAPSPLAEADLDVTVQDLARFSDVAGRGLGGSLDLGVRGSARLDLSQIDATVDGQARDLAVGQPDLNRLFAGVTDLDGRIVRNGDRIEVPSLALSNDQVRLTGSGQYGTQDDAARLSLVFPDLGQVVPELSGEGRLTIVADETAEAWQVSVDGDGAGVMLDAMADVAGLNDDSALRISGEADLQATDLARFSRVAGRSLGGSVDLSVEGSAQADGSQFDVTANATAQSLRIGIPDADRLFAGRATLALDASRDGADAPIRVRQLNLDAPGVSANASGTLLGGESDLTFDARLADLGGFVPGLNGPVTAQGRMGEAGRDISVDMRLTGPAGIAATVDGTVAQTFGRANLAIDGTIPLVVANPFIEPRSLSGTARANLGLNGPLALSSLSGTVTTSDARAVLPNLSIVLEQIALTARLENGRAVLDGRARKQAGGRLEVSGPISLTPGYDADLRLVLRNLVFEDPNLYRTQADGDITLDGSLTGGARISGRIGLDETEVRIPSTGLGGTGPIPDGLVHVNEPAAVRATRDRAGLIEDADEGGGRSIGVSYPLDVLIVSDTRIFVRGRGLDAELGGRLRLTGTTTDVIPSGQFDLIRGRLNLLGRRLELDEGQITLQGDFVPVVRLVASTQAEGVTIRIIVEGPVSDPDITFASSPDLPQEEVLARLLFGRSLDSISPLQAAQLAQAVATLAGRGGTGIITTLREKTGLDDLDVTTDADGNIGLRAGKYLSENLYTDVTVGASGDANINLNLDLTDNVKVRGGVSNDGNSTLGVFFEKDY</sequence>
<gene>
    <name evidence="7" type="ORF">OCGS_1382</name>
</gene>
<dbReference type="PANTHER" id="PTHR36985:SF1">
    <property type="entry name" value="TRANSLOCATION AND ASSEMBLY MODULE SUBUNIT TAMB"/>
    <property type="match status" value="1"/>
</dbReference>
<name>K2HNV6_9RHOB</name>
<dbReference type="PATRIC" id="fig|1231392.3.peg.1386"/>
<comment type="caution">
    <text evidence="7">The sequence shown here is derived from an EMBL/GenBank/DDBJ whole genome shotgun (WGS) entry which is preliminary data.</text>
</comment>
<feature type="chain" id="PRO_5003858587" description="Translocation and assembly module TamB C-terminal domain-containing protein" evidence="5">
    <location>
        <begin position="21"/>
        <end position="1583"/>
    </location>
</feature>
<dbReference type="Proteomes" id="UP000006765">
    <property type="component" value="Unassembled WGS sequence"/>
</dbReference>
<evidence type="ECO:0000313" key="8">
    <source>
        <dbReference type="Proteomes" id="UP000006765"/>
    </source>
</evidence>
<evidence type="ECO:0000256" key="2">
    <source>
        <dbReference type="ARBA" id="ARBA00022692"/>
    </source>
</evidence>
<proteinExistence type="predicted"/>
<evidence type="ECO:0000256" key="1">
    <source>
        <dbReference type="ARBA" id="ARBA00004167"/>
    </source>
</evidence>
<accession>K2HNV6</accession>
<keyword evidence="8" id="KW-1185">Reference proteome</keyword>
<dbReference type="GO" id="GO:0009306">
    <property type="term" value="P:protein secretion"/>
    <property type="evidence" value="ECO:0007669"/>
    <property type="project" value="InterPro"/>
</dbReference>
<dbReference type="STRING" id="1231392.OCGS_1382"/>
<reference evidence="7 8" key="1">
    <citation type="journal article" date="2012" name="J. Bacteriol.">
        <title>Draft Genome Sequence of Oceaniovalibus guishaninsula JLT2003T.</title>
        <authorList>
            <person name="Tang K."/>
            <person name="Liu K."/>
            <person name="Jiao N."/>
        </authorList>
    </citation>
    <scope>NUCLEOTIDE SEQUENCE [LARGE SCALE GENOMIC DNA]</scope>
    <source>
        <strain evidence="7 8">JLT2003</strain>
    </source>
</reference>
<evidence type="ECO:0000256" key="4">
    <source>
        <dbReference type="ARBA" id="ARBA00023136"/>
    </source>
</evidence>
<dbReference type="RefSeq" id="WP_007426534.1">
    <property type="nucleotide sequence ID" value="NZ_AMGO01000021.1"/>
</dbReference>
<dbReference type="PANTHER" id="PTHR36985">
    <property type="entry name" value="TRANSLOCATION AND ASSEMBLY MODULE SUBUNIT TAMB"/>
    <property type="match status" value="1"/>
</dbReference>
<dbReference type="eggNOG" id="COG2911">
    <property type="taxonomic scope" value="Bacteria"/>
</dbReference>
<dbReference type="Pfam" id="PF04357">
    <property type="entry name" value="TamB"/>
    <property type="match status" value="1"/>
</dbReference>
<feature type="domain" description="Translocation and assembly module TamB C-terminal" evidence="6">
    <location>
        <begin position="1233"/>
        <end position="1583"/>
    </location>
</feature>
<keyword evidence="4" id="KW-0472">Membrane</keyword>
<evidence type="ECO:0000256" key="5">
    <source>
        <dbReference type="SAM" id="SignalP"/>
    </source>
</evidence>
<keyword evidence="2" id="KW-0812">Transmembrane</keyword>
<evidence type="ECO:0000259" key="6">
    <source>
        <dbReference type="Pfam" id="PF04357"/>
    </source>
</evidence>